<proteinExistence type="inferred from homology"/>
<dbReference type="GO" id="GO:0009712">
    <property type="term" value="P:catechol-containing compound metabolic process"/>
    <property type="evidence" value="ECO:0007669"/>
    <property type="project" value="InterPro"/>
</dbReference>
<dbReference type="GO" id="GO:0008199">
    <property type="term" value="F:ferric iron binding"/>
    <property type="evidence" value="ECO:0007669"/>
    <property type="project" value="InterPro"/>
</dbReference>
<evidence type="ECO:0000256" key="5">
    <source>
        <dbReference type="ARBA" id="ARBA00023002"/>
    </source>
</evidence>
<dbReference type="PANTHER" id="PTHR33711">
    <property type="entry name" value="DIOXYGENASE, PUTATIVE (AFU_ORTHOLOGUE AFUA_2G02910)-RELATED"/>
    <property type="match status" value="1"/>
</dbReference>
<gene>
    <name evidence="9" type="ORF">TCK1_3406</name>
</gene>
<feature type="domain" description="Intradiol ring-cleavage dioxygenases" evidence="7">
    <location>
        <begin position="107"/>
        <end position="280"/>
    </location>
</feature>
<dbReference type="Pfam" id="PF04444">
    <property type="entry name" value="Dioxygenase_N"/>
    <property type="match status" value="1"/>
</dbReference>
<dbReference type="InterPro" id="IPR050770">
    <property type="entry name" value="Intradiol_RC_Dioxygenase"/>
</dbReference>
<evidence type="ECO:0000259" key="7">
    <source>
        <dbReference type="Pfam" id="PF00775"/>
    </source>
</evidence>
<accession>A0AAE6RDM1</accession>
<protein>
    <submittedName>
        <fullName evidence="9">Catechol 1,2-dioxygenase</fullName>
    </submittedName>
</protein>
<dbReference type="EMBL" id="CP040324">
    <property type="protein sequence ID" value="QHB28752.1"/>
    <property type="molecule type" value="Genomic_DNA"/>
</dbReference>
<comment type="cofactor">
    <cofactor evidence="1">
        <name>Fe(3+)</name>
        <dbReference type="ChEBI" id="CHEBI:29034"/>
    </cofactor>
</comment>
<dbReference type="Pfam" id="PF00775">
    <property type="entry name" value="Dioxygenase_C"/>
    <property type="match status" value="1"/>
</dbReference>
<evidence type="ECO:0000256" key="6">
    <source>
        <dbReference type="ARBA" id="ARBA00023004"/>
    </source>
</evidence>
<dbReference type="InterPro" id="IPR015889">
    <property type="entry name" value="Intradiol_dOase_core"/>
</dbReference>
<evidence type="ECO:0000256" key="2">
    <source>
        <dbReference type="ARBA" id="ARBA00007825"/>
    </source>
</evidence>
<keyword evidence="3" id="KW-0479">Metal-binding</keyword>
<dbReference type="AlphaFoldDB" id="A0AAE6RDM1"/>
<reference evidence="9 10" key="1">
    <citation type="submission" date="2019-05" db="EMBL/GenBank/DDBJ databases">
        <title>Complete genome sequence of Pseudomonas Pseudomonas resinovorans.</title>
        <authorList>
            <person name="Chen H.-P."/>
        </authorList>
    </citation>
    <scope>NUCLEOTIDE SEQUENCE [LARGE SCALE GENOMIC DNA]</scope>
    <source>
        <strain evidence="9 10">TCU-CK1</strain>
    </source>
</reference>
<keyword evidence="4" id="KW-0223">Dioxygenase</keyword>
<keyword evidence="5" id="KW-0560">Oxidoreductase</keyword>
<name>A0AAE6RDM1_9PSED</name>
<sequence length="299" mass="32556">MTATSDNERLVELTNAVIAQMSGTPSTRLREVMECAVRHLHAFAIETGLTPEEWLAGIAFLTATGQMSSVHRQEFILLSDALGLSAVVNLLQDGMGLLQATESSLLGPFYREQSPLYQNGQSMAVRCTGPQLQLKGRVLDCGGNPIPEATVQIWQTDSEGVYDIQRGLEMDVRGVYTTDENGHYHALTVMPKSYPLPDDGPVRRMLNAQGRHGYRPAHIHFLISAPGHKELVTALYIAGDRFVKDDTVFGVTSEQLIVTPTLNAELPSPEVSTISYDFHLAAGEDTGGRVGADVSSLNY</sequence>
<feature type="domain" description="Catechol dioxygenase N-terminal" evidence="8">
    <location>
        <begin position="28"/>
        <end position="93"/>
    </location>
</feature>
<keyword evidence="6" id="KW-0408">Iron</keyword>
<evidence type="ECO:0000256" key="1">
    <source>
        <dbReference type="ARBA" id="ARBA00001965"/>
    </source>
</evidence>
<dbReference type="PANTHER" id="PTHR33711:SF7">
    <property type="entry name" value="INTRADIOL RING-CLEAVAGE DIOXYGENASES DOMAIN-CONTAINING PROTEIN-RELATED"/>
    <property type="match status" value="1"/>
</dbReference>
<organism evidence="9 10">
    <name type="scientific">Pseudomonas monteilii</name>
    <dbReference type="NCBI Taxonomy" id="76759"/>
    <lineage>
        <taxon>Bacteria</taxon>
        <taxon>Pseudomonadati</taxon>
        <taxon>Pseudomonadota</taxon>
        <taxon>Gammaproteobacteria</taxon>
        <taxon>Pseudomonadales</taxon>
        <taxon>Pseudomonadaceae</taxon>
        <taxon>Pseudomonas</taxon>
    </lineage>
</organism>
<comment type="similarity">
    <text evidence="2">Belongs to the intradiol ring-cleavage dioxygenase family.</text>
</comment>
<evidence type="ECO:0000313" key="9">
    <source>
        <dbReference type="EMBL" id="QHB28752.1"/>
    </source>
</evidence>
<dbReference type="SUPFAM" id="SSF49482">
    <property type="entry name" value="Aromatic compound dioxygenase"/>
    <property type="match status" value="1"/>
</dbReference>
<evidence type="ECO:0000256" key="3">
    <source>
        <dbReference type="ARBA" id="ARBA00022723"/>
    </source>
</evidence>
<dbReference type="GO" id="GO:0018576">
    <property type="term" value="F:catechol 1,2-dioxygenase activity"/>
    <property type="evidence" value="ECO:0007669"/>
    <property type="project" value="InterPro"/>
</dbReference>
<dbReference type="Gene3D" id="2.60.130.10">
    <property type="entry name" value="Aromatic compound dioxygenase"/>
    <property type="match status" value="1"/>
</dbReference>
<evidence type="ECO:0000259" key="8">
    <source>
        <dbReference type="Pfam" id="PF04444"/>
    </source>
</evidence>
<dbReference type="InterPro" id="IPR007535">
    <property type="entry name" value="Catechol_dOase_N"/>
</dbReference>
<dbReference type="InterPro" id="IPR000627">
    <property type="entry name" value="Intradiol_dOase_C"/>
</dbReference>
<dbReference type="Proteomes" id="UP000464593">
    <property type="component" value="Chromosome"/>
</dbReference>
<evidence type="ECO:0000256" key="4">
    <source>
        <dbReference type="ARBA" id="ARBA00022964"/>
    </source>
</evidence>
<dbReference type="RefSeq" id="WP_159266373.1">
    <property type="nucleotide sequence ID" value="NZ_CP040324.1"/>
</dbReference>
<evidence type="ECO:0000313" key="10">
    <source>
        <dbReference type="Proteomes" id="UP000464593"/>
    </source>
</evidence>